<dbReference type="Proteomes" id="UP000595198">
    <property type="component" value="Chromosome"/>
</dbReference>
<dbReference type="Pfam" id="PF05345">
    <property type="entry name" value="He_PIG"/>
    <property type="match status" value="1"/>
</dbReference>
<dbReference type="GO" id="GO:0016020">
    <property type="term" value="C:membrane"/>
    <property type="evidence" value="ECO:0007669"/>
    <property type="project" value="InterPro"/>
</dbReference>
<name>A0AB37GED8_CORAY</name>
<dbReference type="InterPro" id="IPR015919">
    <property type="entry name" value="Cadherin-like_sf"/>
</dbReference>
<accession>A0AB37GED8</accession>
<evidence type="ECO:0000313" key="3">
    <source>
        <dbReference type="Proteomes" id="UP000594774"/>
    </source>
</evidence>
<dbReference type="SUPFAM" id="SSF49313">
    <property type="entry name" value="Cadherin-like"/>
    <property type="match status" value="1"/>
</dbReference>
<dbReference type="RefSeq" id="WP_197915315.1">
    <property type="nucleotide sequence ID" value="NZ_CP065628.1"/>
</dbReference>
<reference evidence="3 4" key="1">
    <citation type="submission" date="2020-12" db="EMBL/GenBank/DDBJ databases">
        <title>FDA dAtabase for Regulatory Grade micrObial Sequences (FDA-ARGOS): Supporting development and validation of Infectious Disease Dx tests.</title>
        <authorList>
            <person name="Sproer C."/>
            <person name="Gronow S."/>
            <person name="Severitt S."/>
            <person name="Schroder I."/>
            <person name="Tallon L."/>
            <person name="Sadzewicz L."/>
            <person name="Zhao X."/>
            <person name="Boylan J."/>
            <person name="Ott S."/>
            <person name="Bowen H."/>
            <person name="Vavikolanu K."/>
            <person name="Mehta A."/>
            <person name="Aluvathingal J."/>
            <person name="Nadendla S."/>
            <person name="Lowell S."/>
            <person name="Myers T."/>
            <person name="Yan Y."/>
            <person name="Sichtig H."/>
        </authorList>
    </citation>
    <scope>NUCLEOTIDE SEQUENCE [LARGE SCALE GENOMIC DNA]</scope>
    <source>
        <strain evidence="1 3">FDAARGOS_938</strain>
        <strain evidence="2 4">FDAARGOS_991</strain>
    </source>
</reference>
<dbReference type="Proteomes" id="UP000594774">
    <property type="component" value="Chromosome"/>
</dbReference>
<proteinExistence type="predicted"/>
<dbReference type="EMBL" id="CP065628">
    <property type="protein sequence ID" value="QPR31907.1"/>
    <property type="molecule type" value="Genomic_DNA"/>
</dbReference>
<evidence type="ECO:0000313" key="4">
    <source>
        <dbReference type="Proteomes" id="UP000595198"/>
    </source>
</evidence>
<sequence length="305" mass="32540">MAEQSTLEGFNARHARVGMTGAVRAAALGTKKVPLGEKYDSEVHKNLGYLSPDGLEISFDEDKQEYIPWQEVNPIRVDVTKAVKGIKMTLWESSVENLAKFLGVTEDELINNDGVTEFYEGNLPDFPHEFLSLDVIDKGKAMRLTLFDAQITERGSLVFKKDDMVGLEITYNTYPASEADYGSTEPEAVGKTANWQFNSEWASGSRAATGESTDGVNTLKVSSGATLPELTKGEAYTATVTASGGTEPYEFSATGLPSGLSIDKASGKISGTVATVSGSSISAKVTVKDSKNLSASQQVTIPVAG</sequence>
<dbReference type="AlphaFoldDB" id="A0AB37GED8"/>
<evidence type="ECO:0000313" key="1">
    <source>
        <dbReference type="EMBL" id="QPR31907.1"/>
    </source>
</evidence>
<organism evidence="1 3">
    <name type="scientific">Corynebacterium amycolatum</name>
    <dbReference type="NCBI Taxonomy" id="43765"/>
    <lineage>
        <taxon>Bacteria</taxon>
        <taxon>Bacillati</taxon>
        <taxon>Actinomycetota</taxon>
        <taxon>Actinomycetes</taxon>
        <taxon>Mycobacteriales</taxon>
        <taxon>Corynebacteriaceae</taxon>
        <taxon>Corynebacterium</taxon>
    </lineage>
</organism>
<dbReference type="Gene3D" id="2.60.40.10">
    <property type="entry name" value="Immunoglobulins"/>
    <property type="match status" value="1"/>
</dbReference>
<dbReference type="GO" id="GO:0005509">
    <property type="term" value="F:calcium ion binding"/>
    <property type="evidence" value="ECO:0007669"/>
    <property type="project" value="InterPro"/>
</dbReference>
<dbReference type="InterPro" id="IPR058154">
    <property type="entry name" value="Bxb1_TTP-like"/>
</dbReference>
<dbReference type="GO" id="GO:0005975">
    <property type="term" value="P:carbohydrate metabolic process"/>
    <property type="evidence" value="ECO:0007669"/>
    <property type="project" value="UniProtKB-ARBA"/>
</dbReference>
<keyword evidence="4" id="KW-1185">Reference proteome</keyword>
<evidence type="ECO:0000313" key="2">
    <source>
        <dbReference type="EMBL" id="QQB83784.1"/>
    </source>
</evidence>
<dbReference type="InterPro" id="IPR013783">
    <property type="entry name" value="Ig-like_fold"/>
</dbReference>
<gene>
    <name evidence="1" type="ORF">I6G95_05720</name>
    <name evidence="2" type="ORF">I6H48_06290</name>
</gene>
<dbReference type="EMBL" id="CP066023">
    <property type="protein sequence ID" value="QQB83784.1"/>
    <property type="molecule type" value="Genomic_DNA"/>
</dbReference>
<protein>
    <submittedName>
        <fullName evidence="1">Ig domain-containing protein</fullName>
    </submittedName>
</protein>
<dbReference type="Pfam" id="PF25681">
    <property type="entry name" value="Phage_TTP_17"/>
    <property type="match status" value="1"/>
</dbReference>